<dbReference type="AlphaFoldDB" id="A0A397VW16"/>
<comment type="caution">
    <text evidence="2">The sequence shown here is derived from an EMBL/GenBank/DDBJ whole genome shotgun (WGS) entry which is preliminary data.</text>
</comment>
<dbReference type="InterPro" id="IPR013320">
    <property type="entry name" value="ConA-like_dom_sf"/>
</dbReference>
<gene>
    <name evidence="2" type="ORF">C2G38_2241025</name>
</gene>
<dbReference type="Gene3D" id="2.60.120.200">
    <property type="match status" value="1"/>
</dbReference>
<keyword evidence="1" id="KW-0812">Transmembrane</keyword>
<name>A0A397VW16_9GLOM</name>
<proteinExistence type="predicted"/>
<reference evidence="2 3" key="1">
    <citation type="submission" date="2018-06" db="EMBL/GenBank/DDBJ databases">
        <title>Comparative genomics reveals the genomic features of Rhizophagus irregularis, R. cerebriforme, R. diaphanum and Gigaspora rosea, and their symbiotic lifestyle signature.</title>
        <authorList>
            <person name="Morin E."/>
            <person name="San Clemente H."/>
            <person name="Chen E.C.H."/>
            <person name="De La Providencia I."/>
            <person name="Hainaut M."/>
            <person name="Kuo A."/>
            <person name="Kohler A."/>
            <person name="Murat C."/>
            <person name="Tang N."/>
            <person name="Roy S."/>
            <person name="Loubradou J."/>
            <person name="Henrissat B."/>
            <person name="Grigoriev I.V."/>
            <person name="Corradi N."/>
            <person name="Roux C."/>
            <person name="Martin F.M."/>
        </authorList>
    </citation>
    <scope>NUCLEOTIDE SEQUENCE [LARGE SCALE GENOMIC DNA]</scope>
    <source>
        <strain evidence="2 3">DAOM 194757</strain>
    </source>
</reference>
<protein>
    <recommendedName>
        <fullName evidence="4">Concanavalin A-like lectin/glucanase domain-containing protein</fullName>
    </recommendedName>
</protein>
<sequence length="213" mass="24501">MCNELKAPIIAWARTHYYKIDTAGKEKRGTTIFTPEYNRVIDHAELPVVKNELSITLKLYLERHGPGWYAVFYKGRARATRTPALWLRSGDSAPCPPYTLSNPDKRMNLYIDGEWVGSFSMTNIHWQSFIFNNEPLYIGRNFDLNGFTGQISEVLKDYSGENPTKHKGNDESLKKYFVDLTIAFFLGMMALAGGLFIHKIIIRRRYQTIPNPT</sequence>
<dbReference type="SUPFAM" id="SSF49899">
    <property type="entry name" value="Concanavalin A-like lectins/glucanases"/>
    <property type="match status" value="1"/>
</dbReference>
<organism evidence="2 3">
    <name type="scientific">Gigaspora rosea</name>
    <dbReference type="NCBI Taxonomy" id="44941"/>
    <lineage>
        <taxon>Eukaryota</taxon>
        <taxon>Fungi</taxon>
        <taxon>Fungi incertae sedis</taxon>
        <taxon>Mucoromycota</taxon>
        <taxon>Glomeromycotina</taxon>
        <taxon>Glomeromycetes</taxon>
        <taxon>Diversisporales</taxon>
        <taxon>Gigasporaceae</taxon>
        <taxon>Gigaspora</taxon>
    </lineage>
</organism>
<feature type="transmembrane region" description="Helical" evidence="1">
    <location>
        <begin position="176"/>
        <end position="197"/>
    </location>
</feature>
<dbReference type="Proteomes" id="UP000266673">
    <property type="component" value="Unassembled WGS sequence"/>
</dbReference>
<evidence type="ECO:0000313" key="2">
    <source>
        <dbReference type="EMBL" id="RIB25991.1"/>
    </source>
</evidence>
<evidence type="ECO:0000256" key="1">
    <source>
        <dbReference type="SAM" id="Phobius"/>
    </source>
</evidence>
<evidence type="ECO:0000313" key="3">
    <source>
        <dbReference type="Proteomes" id="UP000266673"/>
    </source>
</evidence>
<accession>A0A397VW16</accession>
<keyword evidence="1" id="KW-0472">Membrane</keyword>
<evidence type="ECO:0008006" key="4">
    <source>
        <dbReference type="Google" id="ProtNLM"/>
    </source>
</evidence>
<keyword evidence="1" id="KW-1133">Transmembrane helix</keyword>
<dbReference type="EMBL" id="QKWP01000153">
    <property type="protein sequence ID" value="RIB25991.1"/>
    <property type="molecule type" value="Genomic_DNA"/>
</dbReference>
<keyword evidence="3" id="KW-1185">Reference proteome</keyword>
<dbReference type="OrthoDB" id="2311784at2759"/>